<dbReference type="Gene3D" id="1.10.720.60">
    <property type="match status" value="1"/>
</dbReference>
<dbReference type="AlphaFoldDB" id="A0A0E9NJT4"/>
<dbReference type="SFLD" id="SFLDS00003">
    <property type="entry name" value="Haloacid_Dehalogenase"/>
    <property type="match status" value="1"/>
</dbReference>
<evidence type="ECO:0000313" key="6">
    <source>
        <dbReference type="Proteomes" id="UP000033140"/>
    </source>
</evidence>
<accession>A0A0E9NJT4</accession>
<keyword evidence="2" id="KW-0378">Hydrolase</keyword>
<reference evidence="5 6" key="1">
    <citation type="journal article" date="2011" name="J. Gen. Appl. Microbiol.">
        <title>Draft genome sequencing of the enigmatic yeast Saitoella complicata.</title>
        <authorList>
            <person name="Nishida H."/>
            <person name="Hamamoto M."/>
            <person name="Sugiyama J."/>
        </authorList>
    </citation>
    <scope>NUCLEOTIDE SEQUENCE [LARGE SCALE GENOMIC DNA]</scope>
    <source>
        <strain evidence="5 6">NRRL Y-17804</strain>
    </source>
</reference>
<organism evidence="5 6">
    <name type="scientific">Saitoella complicata (strain BCRC 22490 / CBS 7301 / JCM 7358 / NBRC 10748 / NRRL Y-17804)</name>
    <dbReference type="NCBI Taxonomy" id="698492"/>
    <lineage>
        <taxon>Eukaryota</taxon>
        <taxon>Fungi</taxon>
        <taxon>Dikarya</taxon>
        <taxon>Ascomycota</taxon>
        <taxon>Taphrinomycotina</taxon>
        <taxon>Taphrinomycotina incertae sedis</taxon>
        <taxon>Saitoella</taxon>
    </lineage>
</organism>
<name>A0A0E9NJT4_SAICN</name>
<keyword evidence="1" id="KW-0028">Amino-acid biosynthesis</keyword>
<dbReference type="Pfam" id="PF00702">
    <property type="entry name" value="Hydrolase"/>
    <property type="match status" value="1"/>
</dbReference>
<dbReference type="NCBIfam" id="TIGR01691">
    <property type="entry name" value="enolase-ppase"/>
    <property type="match status" value="1"/>
</dbReference>
<dbReference type="EMBL" id="BACD03000029">
    <property type="protein sequence ID" value="GAO50142.1"/>
    <property type="molecule type" value="Genomic_DNA"/>
</dbReference>
<dbReference type="STRING" id="698492.A0A0E9NJT4"/>
<gene>
    <name evidence="5" type="ORF">G7K_4277-t1</name>
</gene>
<dbReference type="CDD" id="cd01629">
    <property type="entry name" value="HAD_EP"/>
    <property type="match status" value="1"/>
</dbReference>
<evidence type="ECO:0000256" key="1">
    <source>
        <dbReference type="ARBA" id="ARBA00022605"/>
    </source>
</evidence>
<evidence type="ECO:0000256" key="3">
    <source>
        <dbReference type="ARBA" id="ARBA00023167"/>
    </source>
</evidence>
<keyword evidence="6" id="KW-1185">Reference proteome</keyword>
<dbReference type="InterPro" id="IPR023214">
    <property type="entry name" value="HAD_sf"/>
</dbReference>
<reference evidence="5 6" key="3">
    <citation type="journal article" date="2015" name="Genome Announc.">
        <title>Draft Genome Sequence of the Archiascomycetous Yeast Saitoella complicata.</title>
        <authorList>
            <person name="Yamauchi K."/>
            <person name="Kondo S."/>
            <person name="Hamamoto M."/>
            <person name="Takahashi Y."/>
            <person name="Ogura Y."/>
            <person name="Hayashi T."/>
            <person name="Nishida H."/>
        </authorList>
    </citation>
    <scope>NUCLEOTIDE SEQUENCE [LARGE SCALE GENOMIC DNA]</scope>
    <source>
        <strain evidence="5 6">NRRL Y-17804</strain>
    </source>
</reference>
<evidence type="ECO:0000313" key="5">
    <source>
        <dbReference type="EMBL" id="GAO50142.1"/>
    </source>
</evidence>
<dbReference type="GO" id="GO:0019509">
    <property type="term" value="P:L-methionine salvage from methylthioadenosine"/>
    <property type="evidence" value="ECO:0007669"/>
    <property type="project" value="InterPro"/>
</dbReference>
<dbReference type="PANTHER" id="PTHR20371">
    <property type="entry name" value="ENOLASE-PHOSPHATASE E1"/>
    <property type="match status" value="1"/>
</dbReference>
<dbReference type="Gene3D" id="3.40.50.1000">
    <property type="entry name" value="HAD superfamily/HAD-like"/>
    <property type="match status" value="1"/>
</dbReference>
<evidence type="ECO:0008006" key="7">
    <source>
        <dbReference type="Google" id="ProtNLM"/>
    </source>
</evidence>
<feature type="region of interest" description="Disordered" evidence="4">
    <location>
        <begin position="100"/>
        <end position="127"/>
    </location>
</feature>
<comment type="caution">
    <text evidence="5">The sequence shown here is derived from an EMBL/GenBank/DDBJ whole genome shotgun (WGS) entry which is preliminary data.</text>
</comment>
<evidence type="ECO:0000256" key="4">
    <source>
        <dbReference type="SAM" id="MobiDB-lite"/>
    </source>
</evidence>
<dbReference type="PANTHER" id="PTHR20371:SF1">
    <property type="entry name" value="ENOLASE-PHOSPHATASE E1"/>
    <property type="match status" value="1"/>
</dbReference>
<keyword evidence="3" id="KW-0486">Methionine biosynthesis</keyword>
<dbReference type="SFLD" id="SFLDG01129">
    <property type="entry name" value="C1.5:_HAD__Beta-PGM__Phosphata"/>
    <property type="match status" value="1"/>
</dbReference>
<reference evidence="5 6" key="2">
    <citation type="journal article" date="2014" name="J. Gen. Appl. Microbiol.">
        <title>The early diverging ascomycetous budding yeast Saitoella complicata has three histone deacetylases belonging to the Clr6, Hos2, and Rpd3 lineages.</title>
        <authorList>
            <person name="Nishida H."/>
            <person name="Matsumoto T."/>
            <person name="Kondo S."/>
            <person name="Hamamoto M."/>
            <person name="Yoshikawa H."/>
        </authorList>
    </citation>
    <scope>NUCLEOTIDE SEQUENCE [LARGE SCALE GENOMIC DNA]</scope>
    <source>
        <strain evidence="5 6">NRRL Y-17804</strain>
    </source>
</reference>
<dbReference type="SUPFAM" id="SSF56784">
    <property type="entry name" value="HAD-like"/>
    <property type="match status" value="1"/>
</dbReference>
<protein>
    <recommendedName>
        <fullName evidence="7">Acireductone synthase</fullName>
    </recommendedName>
</protein>
<dbReference type="GO" id="GO:0043874">
    <property type="term" value="F:acireductone synthase activity"/>
    <property type="evidence" value="ECO:0007669"/>
    <property type="project" value="InterPro"/>
</dbReference>
<dbReference type="Proteomes" id="UP000033140">
    <property type="component" value="Unassembled WGS sequence"/>
</dbReference>
<evidence type="ECO:0000256" key="2">
    <source>
        <dbReference type="ARBA" id="ARBA00022801"/>
    </source>
</evidence>
<dbReference type="InterPro" id="IPR023943">
    <property type="entry name" value="Enolase-ppase_E1"/>
</dbReference>
<sequence length="365" mass="39705">MHHPLQRWCLGGGYSKVIPTSLPIGRGEGKDGDYSAGGDCLMSAEPRSLGFLQGIKGVGRAAAVCFIECRSDPASDSLATEACRCLFSTASSSSFDSSYQQTAASKNVRPPRPLHKPPPLLSKPIRPTTTRTRSFTMPFKALLLDIEGTTTPISFVRDTLFPYSLSALPAILHHEWSSPAFTPYLSAFPASKRESPETLVEYVTELTARAAKDPALKNLQGYIWSRGYLTGEILAPVYDDIPRIMSALAARGIKTYIYSSGSIPAQKLLFGHSTQGDMTSQISGWFDLSSGLKIASESYTKIVAEIGVEAGDVLFLSDIVKELEAAQRAGVQVGLSVREGNEEVTEEVKKKYRVLENGFDPILEW</sequence>
<dbReference type="SFLD" id="SFLDG01133">
    <property type="entry name" value="C1.5.4:_Enolase-phosphatase_Li"/>
    <property type="match status" value="1"/>
</dbReference>
<dbReference type="InterPro" id="IPR036412">
    <property type="entry name" value="HAD-like_sf"/>
</dbReference>
<dbReference type="GO" id="GO:0000287">
    <property type="term" value="F:magnesium ion binding"/>
    <property type="evidence" value="ECO:0007669"/>
    <property type="project" value="InterPro"/>
</dbReference>
<proteinExistence type="predicted"/>